<dbReference type="Gramene" id="PNW84305">
    <property type="protein sequence ID" value="PNW84305"/>
    <property type="gene ID" value="CHLRE_04g229026v5"/>
</dbReference>
<dbReference type="KEGG" id="cre:CHLRE_04g229026v5"/>
<dbReference type="RefSeq" id="XP_042925422.1">
    <property type="nucleotide sequence ID" value="XM_043062070.1"/>
</dbReference>
<dbReference type="Proteomes" id="UP000006906">
    <property type="component" value="Chromosome 4"/>
</dbReference>
<feature type="region of interest" description="Disordered" evidence="1">
    <location>
        <begin position="1"/>
        <end position="41"/>
    </location>
</feature>
<protein>
    <submittedName>
        <fullName evidence="2">Uncharacterized protein</fullName>
    </submittedName>
</protein>
<reference evidence="2 3" key="1">
    <citation type="journal article" date="2007" name="Science">
        <title>The Chlamydomonas genome reveals the evolution of key animal and plant functions.</title>
        <authorList>
            <person name="Merchant S.S."/>
            <person name="Prochnik S.E."/>
            <person name="Vallon O."/>
            <person name="Harris E.H."/>
            <person name="Karpowicz S.J."/>
            <person name="Witman G.B."/>
            <person name="Terry A."/>
            <person name="Salamov A."/>
            <person name="Fritz-Laylin L.K."/>
            <person name="Marechal-Drouard L."/>
            <person name="Marshall W.F."/>
            <person name="Qu L.H."/>
            <person name="Nelson D.R."/>
            <person name="Sanderfoot A.A."/>
            <person name="Spalding M.H."/>
            <person name="Kapitonov V.V."/>
            <person name="Ren Q."/>
            <person name="Ferris P."/>
            <person name="Lindquist E."/>
            <person name="Shapiro H."/>
            <person name="Lucas S.M."/>
            <person name="Grimwood J."/>
            <person name="Schmutz J."/>
            <person name="Cardol P."/>
            <person name="Cerutti H."/>
            <person name="Chanfreau G."/>
            <person name="Chen C.L."/>
            <person name="Cognat V."/>
            <person name="Croft M.T."/>
            <person name="Dent R."/>
            <person name="Dutcher S."/>
            <person name="Fernandez E."/>
            <person name="Fukuzawa H."/>
            <person name="Gonzalez-Ballester D."/>
            <person name="Gonzalez-Halphen D."/>
            <person name="Hallmann A."/>
            <person name="Hanikenne M."/>
            <person name="Hippler M."/>
            <person name="Inwood W."/>
            <person name="Jabbari K."/>
            <person name="Kalanon M."/>
            <person name="Kuras R."/>
            <person name="Lefebvre P.A."/>
            <person name="Lemaire S.D."/>
            <person name="Lobanov A.V."/>
            <person name="Lohr M."/>
            <person name="Manuell A."/>
            <person name="Meier I."/>
            <person name="Mets L."/>
            <person name="Mittag M."/>
            <person name="Mittelmeier T."/>
            <person name="Moroney J.V."/>
            <person name="Moseley J."/>
            <person name="Napoli C."/>
            <person name="Nedelcu A.M."/>
            <person name="Niyogi K."/>
            <person name="Novoselov S.V."/>
            <person name="Paulsen I.T."/>
            <person name="Pazour G."/>
            <person name="Purton S."/>
            <person name="Ral J.P."/>
            <person name="Riano-Pachon D.M."/>
            <person name="Riekhof W."/>
            <person name="Rymarquis L."/>
            <person name="Schroda M."/>
            <person name="Stern D."/>
            <person name="Umen J."/>
            <person name="Willows R."/>
            <person name="Wilson N."/>
            <person name="Zimmer S.L."/>
            <person name="Allmer J."/>
            <person name="Balk J."/>
            <person name="Bisova K."/>
            <person name="Chen C.J."/>
            <person name="Elias M."/>
            <person name="Gendler K."/>
            <person name="Hauser C."/>
            <person name="Lamb M.R."/>
            <person name="Ledford H."/>
            <person name="Long J.C."/>
            <person name="Minagawa J."/>
            <person name="Page M.D."/>
            <person name="Pan J."/>
            <person name="Pootakham W."/>
            <person name="Roje S."/>
            <person name="Rose A."/>
            <person name="Stahlberg E."/>
            <person name="Terauchi A.M."/>
            <person name="Yang P."/>
            <person name="Ball S."/>
            <person name="Bowler C."/>
            <person name="Dieckmann C.L."/>
            <person name="Gladyshev V.N."/>
            <person name="Green P."/>
            <person name="Jorgensen R."/>
            <person name="Mayfield S."/>
            <person name="Mueller-Roeber B."/>
            <person name="Rajamani S."/>
            <person name="Sayre R.T."/>
            <person name="Brokstein P."/>
            <person name="Dubchak I."/>
            <person name="Goodstein D."/>
            <person name="Hornick L."/>
            <person name="Huang Y.W."/>
            <person name="Jhaveri J."/>
            <person name="Luo Y."/>
            <person name="Martinez D."/>
            <person name="Ngau W.C."/>
            <person name="Otillar B."/>
            <person name="Poliakov A."/>
            <person name="Porter A."/>
            <person name="Szajkowski L."/>
            <person name="Werner G."/>
            <person name="Zhou K."/>
            <person name="Grigoriev I.V."/>
            <person name="Rokhsar D.S."/>
            <person name="Grossman A.R."/>
        </authorList>
    </citation>
    <scope>NUCLEOTIDE SEQUENCE [LARGE SCALE GENOMIC DNA]</scope>
    <source>
        <strain evidence="3">CC-503</strain>
    </source>
</reference>
<organism evidence="2 3">
    <name type="scientific">Chlamydomonas reinhardtii</name>
    <name type="common">Chlamydomonas smithii</name>
    <dbReference type="NCBI Taxonomy" id="3055"/>
    <lineage>
        <taxon>Eukaryota</taxon>
        <taxon>Viridiplantae</taxon>
        <taxon>Chlorophyta</taxon>
        <taxon>core chlorophytes</taxon>
        <taxon>Chlorophyceae</taxon>
        <taxon>CS clade</taxon>
        <taxon>Chlamydomonadales</taxon>
        <taxon>Chlamydomonadaceae</taxon>
        <taxon>Chlamydomonas</taxon>
    </lineage>
</organism>
<keyword evidence="3" id="KW-1185">Reference proteome</keyword>
<feature type="region of interest" description="Disordered" evidence="1">
    <location>
        <begin position="59"/>
        <end position="81"/>
    </location>
</feature>
<dbReference type="InParanoid" id="A0A2K3DUV2"/>
<dbReference type="GeneID" id="66053302"/>
<accession>A0A2K3DUV2</accession>
<feature type="compositionally biased region" description="Gly residues" evidence="1">
    <location>
        <begin position="19"/>
        <end position="31"/>
    </location>
</feature>
<proteinExistence type="predicted"/>
<dbReference type="AlphaFoldDB" id="A0A2K3DUV2"/>
<evidence type="ECO:0000256" key="1">
    <source>
        <dbReference type="SAM" id="MobiDB-lite"/>
    </source>
</evidence>
<sequence length="210" mass="22361">MDTPLAASLPGGGGRRRGGGQQAGAGAGAGGVAADRAASRRPGLEAALAGVQRNHGTRGLPLHAWPGSRWAPPPASRQQRRWRQRRQRLTTAAVARAGVETEAGAMVVACSCHWSSWGPGGARGGVGWTRLLARQWSCMAVRRRRRPVHRLCVRMCVGATVAAARLGDSSRLRRPRRAVSSRLSRQLARSIRRHWPSGAAAAASATARRR</sequence>
<evidence type="ECO:0000313" key="2">
    <source>
        <dbReference type="EMBL" id="PNW84305.1"/>
    </source>
</evidence>
<evidence type="ECO:0000313" key="3">
    <source>
        <dbReference type="Proteomes" id="UP000006906"/>
    </source>
</evidence>
<dbReference type="EMBL" id="CM008965">
    <property type="protein sequence ID" value="PNW84305.1"/>
    <property type="molecule type" value="Genomic_DNA"/>
</dbReference>
<gene>
    <name evidence="2" type="ORF">CHLRE_04g229026v5</name>
</gene>
<name>A0A2K3DUV2_CHLRE</name>